<keyword evidence="4" id="KW-1185">Reference proteome</keyword>
<dbReference type="GO" id="GO:0008198">
    <property type="term" value="F:ferrous iron binding"/>
    <property type="evidence" value="ECO:0007669"/>
    <property type="project" value="TreeGrafter"/>
</dbReference>
<accession>A0A2G8JUV8</accession>
<dbReference type="PANTHER" id="PTHR45255">
    <property type="entry name" value="DNAJ HOMOLOG SUBFAMILY C MEMBER 24"/>
    <property type="match status" value="1"/>
</dbReference>
<protein>
    <recommendedName>
        <fullName evidence="2">J domain-containing protein</fullName>
    </recommendedName>
</protein>
<dbReference type="AlphaFoldDB" id="A0A2G8JUV8"/>
<dbReference type="Proteomes" id="UP000230750">
    <property type="component" value="Unassembled WGS sequence"/>
</dbReference>
<dbReference type="STRING" id="307972.A0A2G8JUV8"/>
<reference evidence="3 4" key="1">
    <citation type="journal article" date="2017" name="PLoS Biol.">
        <title>The sea cucumber genome provides insights into morphological evolution and visceral regeneration.</title>
        <authorList>
            <person name="Zhang X."/>
            <person name="Sun L."/>
            <person name="Yuan J."/>
            <person name="Sun Y."/>
            <person name="Gao Y."/>
            <person name="Zhang L."/>
            <person name="Li S."/>
            <person name="Dai H."/>
            <person name="Hamel J.F."/>
            <person name="Liu C."/>
            <person name="Yu Y."/>
            <person name="Liu S."/>
            <person name="Lin W."/>
            <person name="Guo K."/>
            <person name="Jin S."/>
            <person name="Xu P."/>
            <person name="Storey K.B."/>
            <person name="Huan P."/>
            <person name="Zhang T."/>
            <person name="Zhou Y."/>
            <person name="Zhang J."/>
            <person name="Lin C."/>
            <person name="Li X."/>
            <person name="Xing L."/>
            <person name="Huo D."/>
            <person name="Sun M."/>
            <person name="Wang L."/>
            <person name="Mercier A."/>
            <person name="Li F."/>
            <person name="Yang H."/>
            <person name="Xiang J."/>
        </authorList>
    </citation>
    <scope>NUCLEOTIDE SEQUENCE [LARGE SCALE GENOMIC DNA]</scope>
    <source>
        <strain evidence="3">Shaxun</strain>
        <tissue evidence="3">Muscle</tissue>
    </source>
</reference>
<dbReference type="OrthoDB" id="66964at2759"/>
<dbReference type="GO" id="GO:0001671">
    <property type="term" value="F:ATPase activator activity"/>
    <property type="evidence" value="ECO:0007669"/>
    <property type="project" value="TreeGrafter"/>
</dbReference>
<feature type="domain" description="J" evidence="2">
    <location>
        <begin position="1"/>
        <end position="51"/>
    </location>
</feature>
<dbReference type="InterPro" id="IPR036869">
    <property type="entry name" value="J_dom_sf"/>
</dbReference>
<sequence length="155" mass="17927">MSFLLQYSPDKLGDGADKEEIEKATQLYLKLQEAWKILNDPEKKRRYDAELAAKSLRYESPSENAVDVSEMDYDSGCKGSPSKYFLREEEREMAQMLPLREGLISLVLHHKFILTRTWYNQSIVDARGSRIRPWQMITQLHPGPYSFGGGHELES</sequence>
<name>A0A2G8JUV8_STIJA</name>
<comment type="caution">
    <text evidence="3">The sequence shown here is derived from an EMBL/GenBank/DDBJ whole genome shotgun (WGS) entry which is preliminary data.</text>
</comment>
<keyword evidence="1" id="KW-0862">Zinc</keyword>
<organism evidence="3 4">
    <name type="scientific">Stichopus japonicus</name>
    <name type="common">Sea cucumber</name>
    <dbReference type="NCBI Taxonomy" id="307972"/>
    <lineage>
        <taxon>Eukaryota</taxon>
        <taxon>Metazoa</taxon>
        <taxon>Echinodermata</taxon>
        <taxon>Eleutherozoa</taxon>
        <taxon>Echinozoa</taxon>
        <taxon>Holothuroidea</taxon>
        <taxon>Aspidochirotacea</taxon>
        <taxon>Aspidochirotida</taxon>
        <taxon>Stichopodidae</taxon>
        <taxon>Apostichopus</taxon>
    </lineage>
</organism>
<evidence type="ECO:0000256" key="1">
    <source>
        <dbReference type="ARBA" id="ARBA00022833"/>
    </source>
</evidence>
<dbReference type="InterPro" id="IPR001623">
    <property type="entry name" value="DnaJ_domain"/>
</dbReference>
<gene>
    <name evidence="3" type="ORF">BSL78_23663</name>
</gene>
<dbReference type="Gene3D" id="1.10.287.110">
    <property type="entry name" value="DnaJ domain"/>
    <property type="match status" value="1"/>
</dbReference>
<dbReference type="PROSITE" id="PS50076">
    <property type="entry name" value="DNAJ_2"/>
    <property type="match status" value="1"/>
</dbReference>
<dbReference type="PANTHER" id="PTHR45255:SF1">
    <property type="entry name" value="DNAJ HOMOLOG SUBFAMILY C MEMBER 24"/>
    <property type="match status" value="1"/>
</dbReference>
<evidence type="ECO:0000313" key="3">
    <source>
        <dbReference type="EMBL" id="PIK39489.1"/>
    </source>
</evidence>
<proteinExistence type="predicted"/>
<evidence type="ECO:0000259" key="2">
    <source>
        <dbReference type="PROSITE" id="PS50076"/>
    </source>
</evidence>
<dbReference type="SUPFAM" id="SSF46565">
    <property type="entry name" value="Chaperone J-domain"/>
    <property type="match status" value="1"/>
</dbReference>
<dbReference type="EMBL" id="MRZV01001233">
    <property type="protein sequence ID" value="PIK39489.1"/>
    <property type="molecule type" value="Genomic_DNA"/>
</dbReference>
<evidence type="ECO:0000313" key="4">
    <source>
        <dbReference type="Proteomes" id="UP000230750"/>
    </source>
</evidence>